<evidence type="ECO:0000256" key="14">
    <source>
        <dbReference type="ARBA" id="ARBA00023128"/>
    </source>
</evidence>
<accession>A0AAV8VXL2</accession>
<evidence type="ECO:0000256" key="3">
    <source>
        <dbReference type="ARBA" id="ARBA00004305"/>
    </source>
</evidence>
<evidence type="ECO:0000256" key="6">
    <source>
        <dbReference type="ARBA" id="ARBA00011245"/>
    </source>
</evidence>
<feature type="binding site" evidence="25">
    <location>
        <position position="73"/>
    </location>
    <ligand>
        <name>Mg(2+)</name>
        <dbReference type="ChEBI" id="CHEBI:18420"/>
        <label>1</label>
    </ligand>
</feature>
<evidence type="ECO:0000256" key="2">
    <source>
        <dbReference type="ARBA" id="ARBA00004286"/>
    </source>
</evidence>
<evidence type="ECO:0000256" key="25">
    <source>
        <dbReference type="PIRSR" id="PIRSR605502-1"/>
    </source>
</evidence>
<protein>
    <recommendedName>
        <fullName evidence="17">ADP-ribosylhydrolase ARH3</fullName>
        <ecNumber evidence="7">3.2.1.143</ecNumber>
    </recommendedName>
    <alternativeName>
        <fullName evidence="18">ADP-ribose glycohydrolase ARH3</fullName>
    </alternativeName>
    <alternativeName>
        <fullName evidence="19">ADP-ribosylhydrolase 3</fullName>
    </alternativeName>
    <alternativeName>
        <fullName evidence="22">O-acetyl-ADP-ribose deacetylase ARH3</fullName>
    </alternativeName>
    <alternativeName>
        <fullName evidence="23">Poly(ADP-ribose) glycohydrolase ARH3</fullName>
    </alternativeName>
    <alternativeName>
        <fullName evidence="21">[Protein ADP-ribosylarginine] hydrolase-like protein 2</fullName>
    </alternativeName>
    <alternativeName>
        <fullName evidence="20">[Protein ADP-ribosylserine] hydrolase</fullName>
    </alternativeName>
</protein>
<dbReference type="AlphaFoldDB" id="A0AAV8VXL2"/>
<dbReference type="PANTHER" id="PTHR16222:SF24">
    <property type="entry name" value="ADP-RIBOSYLHYDROLASE ARH3"/>
    <property type="match status" value="1"/>
</dbReference>
<keyword evidence="9" id="KW-0963">Cytoplasm</keyword>
<evidence type="ECO:0000256" key="9">
    <source>
        <dbReference type="ARBA" id="ARBA00022490"/>
    </source>
</evidence>
<dbReference type="GO" id="GO:0140290">
    <property type="term" value="P:peptidyl-serine ADP-deribosylation"/>
    <property type="evidence" value="ECO:0007669"/>
    <property type="project" value="UniProtKB-ARBA"/>
</dbReference>
<dbReference type="EC" id="3.2.1.143" evidence="7"/>
<dbReference type="GO" id="GO:0006281">
    <property type="term" value="P:DNA repair"/>
    <property type="evidence" value="ECO:0007669"/>
    <property type="project" value="UniProtKB-KW"/>
</dbReference>
<comment type="catalytic activity">
    <reaction evidence="24">
        <text>alpha-NAD(+) + H2O = ADP-D-ribose + nicotinamide + H(+)</text>
        <dbReference type="Rhea" id="RHEA:68792"/>
        <dbReference type="ChEBI" id="CHEBI:15377"/>
        <dbReference type="ChEBI" id="CHEBI:15378"/>
        <dbReference type="ChEBI" id="CHEBI:17154"/>
        <dbReference type="ChEBI" id="CHEBI:57967"/>
        <dbReference type="ChEBI" id="CHEBI:77017"/>
    </reaction>
</comment>
<keyword evidence="15" id="KW-0234">DNA repair</keyword>
<evidence type="ECO:0000256" key="10">
    <source>
        <dbReference type="ARBA" id="ARBA00022723"/>
    </source>
</evidence>
<keyword evidence="10 25" id="KW-0479">Metal-binding</keyword>
<gene>
    <name evidence="26" type="ORF">NQ315_012081</name>
</gene>
<dbReference type="SUPFAM" id="SSF101478">
    <property type="entry name" value="ADP-ribosylglycohydrolase"/>
    <property type="match status" value="1"/>
</dbReference>
<evidence type="ECO:0000256" key="5">
    <source>
        <dbReference type="ARBA" id="ARBA00010702"/>
    </source>
</evidence>
<evidence type="ECO:0000256" key="21">
    <source>
        <dbReference type="ARBA" id="ARBA00042850"/>
    </source>
</evidence>
<keyword evidence="16" id="KW-0539">Nucleus</keyword>
<evidence type="ECO:0000313" key="27">
    <source>
        <dbReference type="Proteomes" id="UP001159042"/>
    </source>
</evidence>
<evidence type="ECO:0000256" key="23">
    <source>
        <dbReference type="ARBA" id="ARBA00043193"/>
    </source>
</evidence>
<keyword evidence="14" id="KW-0496">Mitochondrion</keyword>
<evidence type="ECO:0000256" key="15">
    <source>
        <dbReference type="ARBA" id="ARBA00023204"/>
    </source>
</evidence>
<evidence type="ECO:0000256" key="11">
    <source>
        <dbReference type="ARBA" id="ARBA00022763"/>
    </source>
</evidence>
<evidence type="ECO:0000256" key="8">
    <source>
        <dbReference type="ARBA" id="ARBA00022454"/>
    </source>
</evidence>
<comment type="subunit">
    <text evidence="6">Monomer.</text>
</comment>
<dbReference type="GO" id="GO:0005759">
    <property type="term" value="C:mitochondrial matrix"/>
    <property type="evidence" value="ECO:0007669"/>
    <property type="project" value="UniProtKB-SubCell"/>
</dbReference>
<proteinExistence type="inferred from homology"/>
<name>A0AAV8VXL2_9CUCU</name>
<dbReference type="GO" id="GO:0004649">
    <property type="term" value="F:poly(ADP-ribose) glycohydrolase activity"/>
    <property type="evidence" value="ECO:0007669"/>
    <property type="project" value="UniProtKB-EC"/>
</dbReference>
<comment type="caution">
    <text evidence="26">The sequence shown here is derived from an EMBL/GenBank/DDBJ whole genome shotgun (WGS) entry which is preliminary data.</text>
</comment>
<evidence type="ECO:0000256" key="13">
    <source>
        <dbReference type="ARBA" id="ARBA00022842"/>
    </source>
</evidence>
<dbReference type="Pfam" id="PF03747">
    <property type="entry name" value="ADP_ribosyl_GH"/>
    <property type="match status" value="1"/>
</dbReference>
<dbReference type="GO" id="GO:0005694">
    <property type="term" value="C:chromosome"/>
    <property type="evidence" value="ECO:0007669"/>
    <property type="project" value="UniProtKB-SubCell"/>
</dbReference>
<dbReference type="InterPro" id="IPR005502">
    <property type="entry name" value="Ribosyl_crysJ1"/>
</dbReference>
<dbReference type="EMBL" id="JANEYG010000020">
    <property type="protein sequence ID" value="KAJ8919096.1"/>
    <property type="molecule type" value="Genomic_DNA"/>
</dbReference>
<evidence type="ECO:0000256" key="16">
    <source>
        <dbReference type="ARBA" id="ARBA00023242"/>
    </source>
</evidence>
<keyword evidence="8" id="KW-0158">Chromosome</keyword>
<comment type="similarity">
    <text evidence="5">Belongs to the ADP-ribosylglycohydrolase family.</text>
</comment>
<feature type="binding site" evidence="25">
    <location>
        <position position="74"/>
    </location>
    <ligand>
        <name>Mg(2+)</name>
        <dbReference type="ChEBI" id="CHEBI:18420"/>
        <label>1</label>
    </ligand>
</feature>
<dbReference type="GO" id="GO:0046872">
    <property type="term" value="F:metal ion binding"/>
    <property type="evidence" value="ECO:0007669"/>
    <property type="project" value="UniProtKB-KW"/>
</dbReference>
<dbReference type="FunFam" id="1.10.4080.10:FF:000001">
    <property type="entry name" value="ADP-ribose glycohydrolase ARH3"/>
    <property type="match status" value="1"/>
</dbReference>
<dbReference type="InterPro" id="IPR050792">
    <property type="entry name" value="ADP-ribosylglycohydrolase"/>
</dbReference>
<evidence type="ECO:0000256" key="19">
    <source>
        <dbReference type="ARBA" id="ARBA00042471"/>
    </source>
</evidence>
<dbReference type="PANTHER" id="PTHR16222">
    <property type="entry name" value="ADP-RIBOSYLGLYCOHYDROLASE"/>
    <property type="match status" value="1"/>
</dbReference>
<evidence type="ECO:0000256" key="18">
    <source>
        <dbReference type="ARBA" id="ARBA00042398"/>
    </source>
</evidence>
<comment type="subcellular location">
    <subcellularLocation>
        <location evidence="2">Chromosome</location>
    </subcellularLocation>
    <subcellularLocation>
        <location evidence="4">Cytoplasm</location>
    </subcellularLocation>
    <subcellularLocation>
        <location evidence="3">Mitochondrion matrix</location>
    </subcellularLocation>
    <subcellularLocation>
        <location evidence="1">Nucleus</location>
    </subcellularLocation>
</comment>
<dbReference type="Proteomes" id="UP001159042">
    <property type="component" value="Unassembled WGS sequence"/>
</dbReference>
<evidence type="ECO:0000256" key="17">
    <source>
        <dbReference type="ARBA" id="ARBA00041057"/>
    </source>
</evidence>
<dbReference type="GO" id="GO:0005634">
    <property type="term" value="C:nucleus"/>
    <property type="evidence" value="ECO:0007669"/>
    <property type="project" value="UniProtKB-SubCell"/>
</dbReference>
<organism evidence="26 27">
    <name type="scientific">Exocentrus adspersus</name>
    <dbReference type="NCBI Taxonomy" id="1586481"/>
    <lineage>
        <taxon>Eukaryota</taxon>
        <taxon>Metazoa</taxon>
        <taxon>Ecdysozoa</taxon>
        <taxon>Arthropoda</taxon>
        <taxon>Hexapoda</taxon>
        <taxon>Insecta</taxon>
        <taxon>Pterygota</taxon>
        <taxon>Neoptera</taxon>
        <taxon>Endopterygota</taxon>
        <taxon>Coleoptera</taxon>
        <taxon>Polyphaga</taxon>
        <taxon>Cucujiformia</taxon>
        <taxon>Chrysomeloidea</taxon>
        <taxon>Cerambycidae</taxon>
        <taxon>Lamiinae</taxon>
        <taxon>Acanthocinini</taxon>
        <taxon>Exocentrus</taxon>
    </lineage>
</organism>
<keyword evidence="27" id="KW-1185">Reference proteome</keyword>
<reference evidence="26 27" key="1">
    <citation type="journal article" date="2023" name="Insect Mol. Biol.">
        <title>Genome sequencing provides insights into the evolution of gene families encoding plant cell wall-degrading enzymes in longhorned beetles.</title>
        <authorList>
            <person name="Shin N.R."/>
            <person name="Okamura Y."/>
            <person name="Kirsch R."/>
            <person name="Pauchet Y."/>
        </authorList>
    </citation>
    <scope>NUCLEOTIDE SEQUENCE [LARGE SCALE GENOMIC DNA]</scope>
    <source>
        <strain evidence="26">EAD_L_NR</strain>
    </source>
</reference>
<evidence type="ECO:0000256" key="7">
    <source>
        <dbReference type="ARBA" id="ARBA00012255"/>
    </source>
</evidence>
<dbReference type="InterPro" id="IPR036705">
    <property type="entry name" value="Ribosyl_crysJ1_sf"/>
</dbReference>
<sequence>MHPFLKKATMSTLESSLMKSKFRGCLLGSLIGDCLGAPFEGDVVTAGDKIVIQRYFDKLQDSTFKAPFKQYTDDTAMCKSVAKFLIDKPEPDYKFLAKLFVTEYFNEPKRGYGENVIEVFRKLKNTKFEDVYKPAREQFFGSGSYGNGGAMRIAPVSLYFYNQYHSMVEVAKNVTKITHSNILGINGALLQCLAVHQALLSDPENSIDPKKFCTELSTKLKDIEEVDEDNLDNINNIYHDKLKTVQKLLQKEPSDDLDEEILENLGNGIRAHESVPTAIYCFLRAQNEIPGIETENSFRRTIQYAITLGGDTDTIACMAGAIAGAYLGEDAINSVLAKHCEFNKEILEMAENLFTARESIPIK</sequence>
<evidence type="ECO:0000256" key="12">
    <source>
        <dbReference type="ARBA" id="ARBA00022801"/>
    </source>
</evidence>
<keyword evidence="12" id="KW-0378">Hydrolase</keyword>
<keyword evidence="11" id="KW-0227">DNA damage</keyword>
<feature type="binding site" evidence="25">
    <location>
        <position position="311"/>
    </location>
    <ligand>
        <name>Mg(2+)</name>
        <dbReference type="ChEBI" id="CHEBI:18420"/>
        <label>1</label>
    </ligand>
</feature>
<keyword evidence="13 25" id="KW-0460">Magnesium</keyword>
<dbReference type="Gene3D" id="1.10.4080.10">
    <property type="entry name" value="ADP-ribosylation/Crystallin J1"/>
    <property type="match status" value="1"/>
</dbReference>
<evidence type="ECO:0000256" key="1">
    <source>
        <dbReference type="ARBA" id="ARBA00004123"/>
    </source>
</evidence>
<evidence type="ECO:0000313" key="26">
    <source>
        <dbReference type="EMBL" id="KAJ8919096.1"/>
    </source>
</evidence>
<feature type="binding site" evidence="25">
    <location>
        <position position="72"/>
    </location>
    <ligand>
        <name>Mg(2+)</name>
        <dbReference type="ChEBI" id="CHEBI:18420"/>
        <label>1</label>
    </ligand>
</feature>
<evidence type="ECO:0000256" key="20">
    <source>
        <dbReference type="ARBA" id="ARBA00042722"/>
    </source>
</evidence>
<feature type="binding site" evidence="25">
    <location>
        <position position="313"/>
    </location>
    <ligand>
        <name>Mg(2+)</name>
        <dbReference type="ChEBI" id="CHEBI:18420"/>
        <label>1</label>
    </ligand>
</feature>
<feature type="binding site" evidence="25">
    <location>
        <position position="314"/>
    </location>
    <ligand>
        <name>Mg(2+)</name>
        <dbReference type="ChEBI" id="CHEBI:18420"/>
        <label>1</label>
    </ligand>
</feature>
<evidence type="ECO:0000256" key="4">
    <source>
        <dbReference type="ARBA" id="ARBA00004496"/>
    </source>
</evidence>
<comment type="cofactor">
    <cofactor evidence="25">
        <name>Mg(2+)</name>
        <dbReference type="ChEBI" id="CHEBI:18420"/>
    </cofactor>
    <text evidence="25">Binds 2 magnesium ions per subunit.</text>
</comment>
<evidence type="ECO:0000256" key="22">
    <source>
        <dbReference type="ARBA" id="ARBA00043187"/>
    </source>
</evidence>
<evidence type="ECO:0000256" key="24">
    <source>
        <dbReference type="ARBA" id="ARBA00049015"/>
    </source>
</evidence>